<gene>
    <name evidence="2" type="ORF">ERUC_LOCUS422</name>
</gene>
<dbReference type="SMART" id="SM00256">
    <property type="entry name" value="FBOX"/>
    <property type="match status" value="1"/>
</dbReference>
<keyword evidence="3" id="KW-1185">Reference proteome</keyword>
<evidence type="ECO:0000259" key="1">
    <source>
        <dbReference type="PROSITE" id="PS50181"/>
    </source>
</evidence>
<dbReference type="InterPro" id="IPR050354">
    <property type="entry name" value="F-box/kelch-repeat_ARATH"/>
</dbReference>
<evidence type="ECO:0000313" key="2">
    <source>
        <dbReference type="EMBL" id="CAH8282478.1"/>
    </source>
</evidence>
<evidence type="ECO:0000313" key="3">
    <source>
        <dbReference type="Proteomes" id="UP001642260"/>
    </source>
</evidence>
<dbReference type="SUPFAM" id="SSF117281">
    <property type="entry name" value="Kelch motif"/>
    <property type="match status" value="1"/>
</dbReference>
<dbReference type="InterPro" id="IPR001810">
    <property type="entry name" value="F-box_dom"/>
</dbReference>
<comment type="caution">
    <text evidence="2">The sequence shown here is derived from an EMBL/GenBank/DDBJ whole genome shotgun (WGS) entry which is preliminary data.</text>
</comment>
<dbReference type="InterPro" id="IPR015915">
    <property type="entry name" value="Kelch-typ_b-propeller"/>
</dbReference>
<dbReference type="Gene3D" id="2.120.10.80">
    <property type="entry name" value="Kelch-type beta propeller"/>
    <property type="match status" value="1"/>
</dbReference>
<protein>
    <recommendedName>
        <fullName evidence="1">F-box domain-containing protein</fullName>
    </recommendedName>
</protein>
<dbReference type="InterPro" id="IPR036047">
    <property type="entry name" value="F-box-like_dom_sf"/>
</dbReference>
<proteinExistence type="predicted"/>
<dbReference type="SUPFAM" id="SSF81383">
    <property type="entry name" value="F-box domain"/>
    <property type="match status" value="1"/>
</dbReference>
<feature type="domain" description="F-box" evidence="1">
    <location>
        <begin position="6"/>
        <end position="52"/>
    </location>
</feature>
<dbReference type="InterPro" id="IPR057499">
    <property type="entry name" value="Kelch_FKB95"/>
</dbReference>
<dbReference type="PANTHER" id="PTHR24414:SF121">
    <property type="entry name" value="F-BOX DOMAIN-CONTAINING PROTEIN"/>
    <property type="match status" value="1"/>
</dbReference>
<sequence length="407" mass="47051">MMNEPPSLITSLPDDVLLDILARVPRCNYPTLSLVSKHFRSLVVSREIYSRRFLLSCTENFLYVLVKGILRDRLYILHQKASLVHISSISDMPDCESFVGVGSRIYMFGGIFYTSSKAFSIDCRSHTVQPIPDMPIPMSCTVADVMDSKIYVFGYCSVKSMVMVVFDTRTQMWESGLIKPDIVAMSTWEVGCMVVMADKIYINDNWKSYVYVPKESKWETDEMLDSKTWDDNPCVVDDVLYYYDCFRNCLRAYDPKDKCWGVVRGLEELLPEIWSDSDTVCFGRNLALYFCKTEEEHESRTSKIWCAEISLERRQGMIWGKVEWCDQLALEIRQAVTTFSFIPQEYEVNGDGGVQYENTYVGQWELGLIKTDISLETWELVSMVVMADKIYIRSDLNSFFYTPTESK</sequence>
<dbReference type="EMBL" id="CAKOAT010000002">
    <property type="protein sequence ID" value="CAH8282478.1"/>
    <property type="molecule type" value="Genomic_DNA"/>
</dbReference>
<accession>A0ABC8IMH9</accession>
<reference evidence="2 3" key="1">
    <citation type="submission" date="2022-03" db="EMBL/GenBank/DDBJ databases">
        <authorList>
            <person name="Macdonald S."/>
            <person name="Ahmed S."/>
            <person name="Newling K."/>
        </authorList>
    </citation>
    <scope>NUCLEOTIDE SEQUENCE [LARGE SCALE GENOMIC DNA]</scope>
</reference>
<dbReference type="CDD" id="cd22152">
    <property type="entry name" value="F-box_AtAFR-like"/>
    <property type="match status" value="1"/>
</dbReference>
<dbReference type="Pfam" id="PF00646">
    <property type="entry name" value="F-box"/>
    <property type="match status" value="1"/>
</dbReference>
<organism evidence="2 3">
    <name type="scientific">Eruca vesicaria subsp. sativa</name>
    <name type="common">Garden rocket</name>
    <name type="synonym">Eruca sativa</name>
    <dbReference type="NCBI Taxonomy" id="29727"/>
    <lineage>
        <taxon>Eukaryota</taxon>
        <taxon>Viridiplantae</taxon>
        <taxon>Streptophyta</taxon>
        <taxon>Embryophyta</taxon>
        <taxon>Tracheophyta</taxon>
        <taxon>Spermatophyta</taxon>
        <taxon>Magnoliopsida</taxon>
        <taxon>eudicotyledons</taxon>
        <taxon>Gunneridae</taxon>
        <taxon>Pentapetalae</taxon>
        <taxon>rosids</taxon>
        <taxon>malvids</taxon>
        <taxon>Brassicales</taxon>
        <taxon>Brassicaceae</taxon>
        <taxon>Brassiceae</taxon>
        <taxon>Eruca</taxon>
    </lineage>
</organism>
<dbReference type="PANTHER" id="PTHR24414">
    <property type="entry name" value="F-BOX/KELCH-REPEAT PROTEIN SKIP4"/>
    <property type="match status" value="1"/>
</dbReference>
<dbReference type="AlphaFoldDB" id="A0ABC8IMH9"/>
<dbReference type="PROSITE" id="PS50181">
    <property type="entry name" value="FBOX"/>
    <property type="match status" value="1"/>
</dbReference>
<dbReference type="Proteomes" id="UP001642260">
    <property type="component" value="Unassembled WGS sequence"/>
</dbReference>
<dbReference type="Pfam" id="PF25210">
    <property type="entry name" value="Kelch_FKB95"/>
    <property type="match status" value="1"/>
</dbReference>
<name>A0ABC8IMH9_ERUVS</name>